<evidence type="ECO:0000259" key="1">
    <source>
        <dbReference type="PROSITE" id="PS50878"/>
    </source>
</evidence>
<dbReference type="InterPro" id="IPR000477">
    <property type="entry name" value="RT_dom"/>
</dbReference>
<keyword evidence="3" id="KW-1185">Reference proteome</keyword>
<feature type="domain" description="Reverse transcriptase" evidence="1">
    <location>
        <begin position="1"/>
        <end position="69"/>
    </location>
</feature>
<sequence length="87" mass="9794">MQYADDTALLVAGEDAPVLQVPVQSRLSSLYHHYDDWGIRLNPAKTSFVFYTKRHRRPSPPPTLQAAVLSWSPVAEHLEVHLDATLT</sequence>
<reference evidence="2 3" key="1">
    <citation type="submission" date="2023-02" db="EMBL/GenBank/DDBJ databases">
        <title>LHISI_Scaffold_Assembly.</title>
        <authorList>
            <person name="Stuart O.P."/>
            <person name="Cleave R."/>
            <person name="Magrath M.J.L."/>
            <person name="Mikheyev A.S."/>
        </authorList>
    </citation>
    <scope>NUCLEOTIDE SEQUENCE [LARGE SCALE GENOMIC DNA]</scope>
    <source>
        <strain evidence="2">Daus_M_001</strain>
        <tissue evidence="2">Leg muscle</tissue>
    </source>
</reference>
<dbReference type="Proteomes" id="UP001159363">
    <property type="component" value="Chromosome 2"/>
</dbReference>
<name>A0ABQ9I5X3_9NEOP</name>
<dbReference type="EMBL" id="JARBHB010000002">
    <property type="protein sequence ID" value="KAJ8892053.1"/>
    <property type="molecule type" value="Genomic_DNA"/>
</dbReference>
<organism evidence="2 3">
    <name type="scientific">Dryococelus australis</name>
    <dbReference type="NCBI Taxonomy" id="614101"/>
    <lineage>
        <taxon>Eukaryota</taxon>
        <taxon>Metazoa</taxon>
        <taxon>Ecdysozoa</taxon>
        <taxon>Arthropoda</taxon>
        <taxon>Hexapoda</taxon>
        <taxon>Insecta</taxon>
        <taxon>Pterygota</taxon>
        <taxon>Neoptera</taxon>
        <taxon>Polyneoptera</taxon>
        <taxon>Phasmatodea</taxon>
        <taxon>Verophasmatodea</taxon>
        <taxon>Anareolatae</taxon>
        <taxon>Phasmatidae</taxon>
        <taxon>Eurycanthinae</taxon>
        <taxon>Dryococelus</taxon>
    </lineage>
</organism>
<protein>
    <recommendedName>
        <fullName evidence="1">Reverse transcriptase domain-containing protein</fullName>
    </recommendedName>
</protein>
<evidence type="ECO:0000313" key="2">
    <source>
        <dbReference type="EMBL" id="KAJ8892053.1"/>
    </source>
</evidence>
<dbReference type="PROSITE" id="PS50878">
    <property type="entry name" value="RT_POL"/>
    <property type="match status" value="1"/>
</dbReference>
<accession>A0ABQ9I5X3</accession>
<evidence type="ECO:0000313" key="3">
    <source>
        <dbReference type="Proteomes" id="UP001159363"/>
    </source>
</evidence>
<comment type="caution">
    <text evidence="2">The sequence shown here is derived from an EMBL/GenBank/DDBJ whole genome shotgun (WGS) entry which is preliminary data.</text>
</comment>
<proteinExistence type="predicted"/>
<gene>
    <name evidence="2" type="ORF">PR048_004620</name>
</gene>